<organism evidence="1 2">
    <name type="scientific">Fructobacillus parabroussonetiae</name>
    <dbReference type="NCBI Taxonomy" id="2713174"/>
    <lineage>
        <taxon>Bacteria</taxon>
        <taxon>Bacillati</taxon>
        <taxon>Bacillota</taxon>
        <taxon>Bacilli</taxon>
        <taxon>Lactobacillales</taxon>
        <taxon>Lactobacillaceae</taxon>
        <taxon>Fructobacillus</taxon>
    </lineage>
</organism>
<name>A0ABS5QWT7_9LACO</name>
<protein>
    <submittedName>
        <fullName evidence="1">Accessory Sec system glycosyltransferase Asp1</fullName>
    </submittedName>
</protein>
<evidence type="ECO:0000313" key="2">
    <source>
        <dbReference type="Proteomes" id="UP001519503"/>
    </source>
</evidence>
<dbReference type="Proteomes" id="UP001519503">
    <property type="component" value="Unassembled WGS sequence"/>
</dbReference>
<evidence type="ECO:0000313" key="1">
    <source>
        <dbReference type="EMBL" id="MBS9337586.1"/>
    </source>
</evidence>
<dbReference type="InterPro" id="IPR022372">
    <property type="entry name" value="Accessory_SS_Asp1"/>
</dbReference>
<dbReference type="RefSeq" id="WP_213821630.1">
    <property type="nucleotide sequence ID" value="NZ_JAAMFL010000006.1"/>
</dbReference>
<reference evidence="1 2" key="1">
    <citation type="submission" date="2020-02" db="EMBL/GenBank/DDBJ databases">
        <title>Fructobacillus sp. isolated from paper mulberry of Taiwan.</title>
        <authorList>
            <person name="Lin S.-T."/>
        </authorList>
    </citation>
    <scope>NUCLEOTIDE SEQUENCE [LARGE SCALE GENOMIC DNA]</scope>
    <source>
        <strain evidence="1 2">S1-1</strain>
    </source>
</reference>
<dbReference type="Pfam" id="PF16993">
    <property type="entry name" value="Asp1"/>
    <property type="match status" value="1"/>
</dbReference>
<comment type="caution">
    <text evidence="1">The sequence shown here is derived from an EMBL/GenBank/DDBJ whole genome shotgun (WGS) entry which is preliminary data.</text>
</comment>
<accession>A0ABS5QWT7</accession>
<keyword evidence="2" id="KW-1185">Reference proteome</keyword>
<sequence>MSLVVIPAWPDNFQVGQNEKQMQAMVAQLQAVSDPFLLLPAYLPKWRTTAAQLGLFDLPFWSPFDALQKIQKKGRQPLQLNDLTWPKDAQFVRMFDRVVVLSGMVHYANVFFTYPMADQIDRIDLLEEGKLKQQLTVDDRGFISRILDYDHGVLVKLSYLSEGGAVVAEEDYQTGHVQALLPDGQVNHYQKMADLLVDLTVAYLTVLGVDQAFVEDGEMNRQIVKQLNLKRLLLWTGQAPAMNIEEDWSSLADHVTLLQGQRAAKKEGEERTGQAMLMAPYPVLPSKLLQRKKENILYFQVGDIGQGEQRKLLEQAMQFVLQGEDRTVVFEGELVPMLFETMLEDLIEEDLPEQSDEEKQELKARFVFLQKLAPAGRFAYLATASFYIDLSRQPDLLVLAAATALGLPTLTKVDTAYTVLDCFTEEMAALSPRLHALLEEENWQQAHQAILEKAETLREKQLEFTWKNLLQVKK</sequence>
<gene>
    <name evidence="1" type="ORF">G6R30_03820</name>
</gene>
<proteinExistence type="predicted"/>
<dbReference type="EMBL" id="JAAMFL010000006">
    <property type="protein sequence ID" value="MBS9337586.1"/>
    <property type="molecule type" value="Genomic_DNA"/>
</dbReference>